<keyword evidence="2" id="KW-0547">Nucleotide-binding</keyword>
<evidence type="ECO:0000313" key="9">
    <source>
        <dbReference type="Proteomes" id="UP000053780"/>
    </source>
</evidence>
<evidence type="ECO:0000256" key="5">
    <source>
        <dbReference type="ARBA" id="ARBA00022840"/>
    </source>
</evidence>
<dbReference type="SUPFAM" id="SSF52540">
    <property type="entry name" value="P-loop containing nucleoside triphosphate hydrolases"/>
    <property type="match status" value="1"/>
</dbReference>
<evidence type="ECO:0000259" key="6">
    <source>
        <dbReference type="PROSITE" id="PS51192"/>
    </source>
</evidence>
<evidence type="ECO:0000256" key="2">
    <source>
        <dbReference type="ARBA" id="ARBA00022741"/>
    </source>
</evidence>
<reference evidence="8 9" key="1">
    <citation type="journal article" date="2013" name="BMC Genomics">
        <title>Genome sequencing and comparative genomics of honey bee microsporidia, Nosema apis reveal novel insights into host-parasite interactions.</title>
        <authorList>
            <person name="Chen Yp."/>
            <person name="Pettis J.S."/>
            <person name="Zhao Y."/>
            <person name="Liu X."/>
            <person name="Tallon L.J."/>
            <person name="Sadzewicz L.D."/>
            <person name="Li R."/>
            <person name="Zheng H."/>
            <person name="Huang S."/>
            <person name="Zhang X."/>
            <person name="Hamilton M.C."/>
            <person name="Pernal S.F."/>
            <person name="Melathopoulos A.P."/>
            <person name="Yan X."/>
            <person name="Evans J.D."/>
        </authorList>
    </citation>
    <scope>NUCLEOTIDE SEQUENCE [LARGE SCALE GENOMIC DNA]</scope>
    <source>
        <strain evidence="8 9">BRL 01</strain>
    </source>
</reference>
<dbReference type="GO" id="GO:0000462">
    <property type="term" value="P:maturation of SSU-rRNA from tricistronic rRNA transcript (SSU-rRNA, 5.8S rRNA, LSU-rRNA)"/>
    <property type="evidence" value="ECO:0007669"/>
    <property type="project" value="TreeGrafter"/>
</dbReference>
<evidence type="ECO:0000256" key="1">
    <source>
        <dbReference type="ARBA" id="ARBA00008792"/>
    </source>
</evidence>
<keyword evidence="3" id="KW-0378">Hydrolase</keyword>
<dbReference type="PROSITE" id="PS51194">
    <property type="entry name" value="HELICASE_CTER"/>
    <property type="match status" value="1"/>
</dbReference>
<feature type="domain" description="Helicase ATP-binding" evidence="6">
    <location>
        <begin position="1"/>
        <end position="128"/>
    </location>
</feature>
<dbReference type="GO" id="GO:1990904">
    <property type="term" value="C:ribonucleoprotein complex"/>
    <property type="evidence" value="ECO:0007669"/>
    <property type="project" value="UniProtKB-ARBA"/>
</dbReference>
<dbReference type="VEuPathDB" id="MicrosporidiaDB:NAPIS_ORF00262"/>
<dbReference type="PANTHER" id="PTHR18934">
    <property type="entry name" value="ATP-DEPENDENT RNA HELICASE"/>
    <property type="match status" value="1"/>
</dbReference>
<dbReference type="Pfam" id="PF00271">
    <property type="entry name" value="Helicase_C"/>
    <property type="match status" value="1"/>
</dbReference>
<dbReference type="PROSITE" id="PS00690">
    <property type="entry name" value="DEAH_ATP_HELICASE"/>
    <property type="match status" value="1"/>
</dbReference>
<dbReference type="GO" id="GO:0005524">
    <property type="term" value="F:ATP binding"/>
    <property type="evidence" value="ECO:0007669"/>
    <property type="project" value="UniProtKB-KW"/>
</dbReference>
<dbReference type="Gene3D" id="3.40.50.300">
    <property type="entry name" value="P-loop containing nucleotide triphosphate hydrolases"/>
    <property type="match status" value="2"/>
</dbReference>
<dbReference type="GO" id="GO:0005730">
    <property type="term" value="C:nucleolus"/>
    <property type="evidence" value="ECO:0007669"/>
    <property type="project" value="TreeGrafter"/>
</dbReference>
<dbReference type="CDD" id="cd18791">
    <property type="entry name" value="SF2_C_RHA"/>
    <property type="match status" value="1"/>
</dbReference>
<dbReference type="Proteomes" id="UP000053780">
    <property type="component" value="Unassembled WGS sequence"/>
</dbReference>
<accession>T0MMC0</accession>
<dbReference type="GO" id="GO:0016787">
    <property type="term" value="F:hydrolase activity"/>
    <property type="evidence" value="ECO:0007669"/>
    <property type="project" value="UniProtKB-KW"/>
</dbReference>
<organism evidence="8 9">
    <name type="scientific">Vairimorpha apis BRL 01</name>
    <dbReference type="NCBI Taxonomy" id="1037528"/>
    <lineage>
        <taxon>Eukaryota</taxon>
        <taxon>Fungi</taxon>
        <taxon>Fungi incertae sedis</taxon>
        <taxon>Microsporidia</taxon>
        <taxon>Nosematidae</taxon>
        <taxon>Vairimorpha</taxon>
    </lineage>
</organism>
<evidence type="ECO:0000256" key="4">
    <source>
        <dbReference type="ARBA" id="ARBA00022806"/>
    </source>
</evidence>
<gene>
    <name evidence="8" type="ORF">NAPIS_ORF00262</name>
</gene>
<dbReference type="InterPro" id="IPR007502">
    <property type="entry name" value="Helicase-assoc_dom"/>
</dbReference>
<evidence type="ECO:0000313" key="8">
    <source>
        <dbReference type="EMBL" id="EQB62160.1"/>
    </source>
</evidence>
<dbReference type="AlphaFoldDB" id="T0MMC0"/>
<dbReference type="SMART" id="SM00490">
    <property type="entry name" value="HELICc"/>
    <property type="match status" value="1"/>
</dbReference>
<dbReference type="InterPro" id="IPR014001">
    <property type="entry name" value="Helicase_ATP-bd"/>
</dbReference>
<proteinExistence type="inferred from homology"/>
<dbReference type="InterPro" id="IPR001650">
    <property type="entry name" value="Helicase_C-like"/>
</dbReference>
<dbReference type="OrthoDB" id="10253254at2759"/>
<evidence type="ECO:0000259" key="7">
    <source>
        <dbReference type="PROSITE" id="PS51194"/>
    </source>
</evidence>
<keyword evidence="5" id="KW-0067">ATP-binding</keyword>
<dbReference type="SMART" id="SM00847">
    <property type="entry name" value="HA2"/>
    <property type="match status" value="1"/>
</dbReference>
<dbReference type="HOGENOM" id="CLU_001832_5_11_1"/>
<keyword evidence="4" id="KW-0347">Helicase</keyword>
<comment type="similarity">
    <text evidence="1">Belongs to the DEAD box helicase family. DEAH subfamily.</text>
</comment>
<feature type="domain" description="Helicase C-terminal" evidence="7">
    <location>
        <begin position="156"/>
        <end position="325"/>
    </location>
</feature>
<sequence length="544" mass="63339">MIGITQPRRLAALGLSQRVSIELNSDITGYHIRYDNNITKDTKLKIMTDGILLKEIQEDFLLTKYSVIILDEIHERNVNMDILIPLLKKIIKIRFENNDKLTLILMSASKIDQDIINYFEKIKIIDVSSNSHKVSIFYEDRILNDLLIATYQRIKKIMKIKSTCENNTILVFLPSKIDIFKLQNILLDDLSINDLCVVLPLYSSLSKDEQNLIYKDFEKRKIILSTNISETSITIPDVYYVIDLGLVKNKILKDGVVEYSIDYISQSSAQQRAGRAGRTGPGICYRLYTGQIYNSMDESNVPKIFYEPLENILIDLINLGINNLHKFPYINKPSDEKIDQSLKKLIKLNILSKTKELTQIGKCLSCLPLSPNIGKLLCVPNTKNITPELIDLACIMSVNIELKKNEFTKKYYIDEKSDLIVILKIFRDFLKNRKKFKLHKNISSFEEVVKMSNFIRKKFNLDYRNELSFEIKNQLRFVLFNTFKDQISVLYDGFYYYRNKEVKLSNNSVDIDGECVIFEYLLKGTKNIYMKNITVLDREWFNTK</sequence>
<dbReference type="GO" id="GO:0003723">
    <property type="term" value="F:RNA binding"/>
    <property type="evidence" value="ECO:0007669"/>
    <property type="project" value="TreeGrafter"/>
</dbReference>
<dbReference type="PROSITE" id="PS51192">
    <property type="entry name" value="HELICASE_ATP_BIND_1"/>
    <property type="match status" value="1"/>
</dbReference>
<evidence type="ECO:0000256" key="3">
    <source>
        <dbReference type="ARBA" id="ARBA00022801"/>
    </source>
</evidence>
<dbReference type="EMBL" id="KE646967">
    <property type="protein sequence ID" value="EQB62160.1"/>
    <property type="molecule type" value="Genomic_DNA"/>
</dbReference>
<dbReference type="InterPro" id="IPR027417">
    <property type="entry name" value="P-loop_NTPase"/>
</dbReference>
<protein>
    <submittedName>
        <fullName evidence="8">Deah (Asp-glu-ala-his) box polypeptide 33</fullName>
    </submittedName>
</protein>
<dbReference type="InterPro" id="IPR002464">
    <property type="entry name" value="DNA/RNA_helicase_DEAH_CS"/>
</dbReference>
<keyword evidence="9" id="KW-1185">Reference proteome</keyword>
<dbReference type="GO" id="GO:0004386">
    <property type="term" value="F:helicase activity"/>
    <property type="evidence" value="ECO:0007669"/>
    <property type="project" value="UniProtKB-KW"/>
</dbReference>
<name>T0MMC0_9MICR</name>
<dbReference type="Gene3D" id="1.20.120.1080">
    <property type="match status" value="1"/>
</dbReference>
<dbReference type="PANTHER" id="PTHR18934:SF99">
    <property type="entry name" value="ATP-DEPENDENT RNA HELICASE DHX37-RELATED"/>
    <property type="match status" value="1"/>
</dbReference>